<feature type="transmembrane region" description="Helical" evidence="1">
    <location>
        <begin position="205"/>
        <end position="227"/>
    </location>
</feature>
<evidence type="ECO:0000313" key="3">
    <source>
        <dbReference type="Proteomes" id="UP001157167"/>
    </source>
</evidence>
<proteinExistence type="predicted"/>
<sequence>MVAVLAGVMPGWGLHPAIVAGLVATGLMLGWTFRRGRACLGKPHPGLAWYKASLACLLAALVAILAGLLWPAGYAALRLAHLHLNTLGFIGLAAVGTLHVLMPTALGMPDPQAALRLRQQLPWAMGGVVASALAGLAHWLAPVGALVLAGVVIHTLAGWLKTLGARRIINDGAAVALFGAGLGLLAVIAAGLVHGLGGMPGRPAVTGFFALFLLPLVTGALSQLLPVWRFPGPATPPRAQLRAALVRFGLLRTALFLTGGGLLTAGVAAGALLLAAGVALFAGVLVKGLVSARSTASTAGR</sequence>
<evidence type="ECO:0000256" key="1">
    <source>
        <dbReference type="SAM" id="Phobius"/>
    </source>
</evidence>
<evidence type="ECO:0000313" key="2">
    <source>
        <dbReference type="EMBL" id="GLT24729.1"/>
    </source>
</evidence>
<feature type="transmembrane region" description="Helical" evidence="1">
    <location>
        <begin position="54"/>
        <end position="77"/>
    </location>
</feature>
<comment type="caution">
    <text evidence="2">The sequence shown here is derived from an EMBL/GenBank/DDBJ whole genome shotgun (WGS) entry which is preliminary data.</text>
</comment>
<feature type="transmembrane region" description="Helical" evidence="1">
    <location>
        <begin position="89"/>
        <end position="108"/>
    </location>
</feature>
<feature type="transmembrane region" description="Helical" evidence="1">
    <location>
        <begin position="120"/>
        <end position="137"/>
    </location>
</feature>
<dbReference type="Proteomes" id="UP001157167">
    <property type="component" value="Unassembled WGS sequence"/>
</dbReference>
<organism evidence="2 3">
    <name type="scientific">Zoogloea oryzae</name>
    <dbReference type="NCBI Taxonomy" id="310767"/>
    <lineage>
        <taxon>Bacteria</taxon>
        <taxon>Pseudomonadati</taxon>
        <taxon>Pseudomonadota</taxon>
        <taxon>Betaproteobacteria</taxon>
        <taxon>Rhodocyclales</taxon>
        <taxon>Zoogloeaceae</taxon>
        <taxon>Zoogloea</taxon>
    </lineage>
</organism>
<name>A0ABQ6FHI4_9RHOO</name>
<dbReference type="EMBL" id="BSPX01000141">
    <property type="protein sequence ID" value="GLT24729.1"/>
    <property type="molecule type" value="Genomic_DNA"/>
</dbReference>
<feature type="transmembrane region" description="Helical" evidence="1">
    <location>
        <begin position="172"/>
        <end position="193"/>
    </location>
</feature>
<feature type="transmembrane region" description="Helical" evidence="1">
    <location>
        <begin position="263"/>
        <end position="286"/>
    </location>
</feature>
<feature type="transmembrane region" description="Helical" evidence="1">
    <location>
        <begin position="12"/>
        <end position="33"/>
    </location>
</feature>
<keyword evidence="3" id="KW-1185">Reference proteome</keyword>
<protein>
    <submittedName>
        <fullName evidence="2">Uncharacterized protein</fullName>
    </submittedName>
</protein>
<reference evidence="3" key="1">
    <citation type="journal article" date="2019" name="Int. J. Syst. Evol. Microbiol.">
        <title>The Global Catalogue of Microorganisms (GCM) 10K type strain sequencing project: providing services to taxonomists for standard genome sequencing and annotation.</title>
        <authorList>
            <consortium name="The Broad Institute Genomics Platform"/>
            <consortium name="The Broad Institute Genome Sequencing Center for Infectious Disease"/>
            <person name="Wu L."/>
            <person name="Ma J."/>
        </authorList>
    </citation>
    <scope>NUCLEOTIDE SEQUENCE [LARGE SCALE GENOMIC DNA]</scope>
    <source>
        <strain evidence="3">NBRC 102407</strain>
    </source>
</reference>
<keyword evidence="1" id="KW-0472">Membrane</keyword>
<keyword evidence="1" id="KW-0812">Transmembrane</keyword>
<feature type="transmembrane region" description="Helical" evidence="1">
    <location>
        <begin position="143"/>
        <end position="160"/>
    </location>
</feature>
<accession>A0ABQ6FHI4</accession>
<keyword evidence="1" id="KW-1133">Transmembrane helix</keyword>
<gene>
    <name evidence="2" type="ORF">GCM10007933_42230</name>
</gene>